<reference evidence="1 2" key="1">
    <citation type="submission" date="2020-09" db="EMBL/GenBank/DDBJ databases">
        <title>novel species in genus Nocardioides.</title>
        <authorList>
            <person name="Zhang G."/>
        </authorList>
    </citation>
    <scope>NUCLEOTIDE SEQUENCE [LARGE SCALE GENOMIC DNA]</scope>
    <source>
        <strain evidence="1 2">KCTC 39551</strain>
    </source>
</reference>
<dbReference type="Proteomes" id="UP000618818">
    <property type="component" value="Unassembled WGS sequence"/>
</dbReference>
<name>A0ABR8NHZ9_9ACTN</name>
<dbReference type="EMBL" id="JACXYZ010000004">
    <property type="protein sequence ID" value="MBD3927217.1"/>
    <property type="molecule type" value="Genomic_DNA"/>
</dbReference>
<keyword evidence="2" id="KW-1185">Reference proteome</keyword>
<dbReference type="Gene3D" id="3.40.50.300">
    <property type="entry name" value="P-loop containing nucleotide triphosphate hydrolases"/>
    <property type="match status" value="1"/>
</dbReference>
<dbReference type="InterPro" id="IPR027417">
    <property type="entry name" value="P-loop_NTPase"/>
</dbReference>
<proteinExistence type="predicted"/>
<dbReference type="Pfam" id="PF13671">
    <property type="entry name" value="AAA_33"/>
    <property type="match status" value="1"/>
</dbReference>
<accession>A0ABR8NHZ9</accession>
<evidence type="ECO:0000313" key="1">
    <source>
        <dbReference type="EMBL" id="MBD3927217.1"/>
    </source>
</evidence>
<comment type="caution">
    <text evidence="1">The sequence shown here is derived from an EMBL/GenBank/DDBJ whole genome shotgun (WGS) entry which is preliminary data.</text>
</comment>
<protein>
    <submittedName>
        <fullName evidence="1">AAA family ATPase</fullName>
    </submittedName>
</protein>
<dbReference type="SUPFAM" id="SSF52540">
    <property type="entry name" value="P-loop containing nucleoside triphosphate hydrolases"/>
    <property type="match status" value="1"/>
</dbReference>
<gene>
    <name evidence="1" type="ORF">IEZ26_21525</name>
</gene>
<evidence type="ECO:0000313" key="2">
    <source>
        <dbReference type="Proteomes" id="UP000618818"/>
    </source>
</evidence>
<sequence length="180" mass="19670">MRARLVVISGLPASGKTTVGTALGERLGLPLIDKDAILEALFDSLGCPEPDDRYRLSRASDEVLYALAEASKTSIVVNWWDHDSSPARLRGIASSIVEVFCDCPIEMAVARFERRRRHPGHHDPIRSLEEMAEGVRRMRETFRGPLGVGDLVRVNTAGPLDADSLVGEVLSLLEAGLPRT</sequence>
<organism evidence="1 2">
    <name type="scientific">Nocardioides cavernae</name>
    <dbReference type="NCBI Taxonomy" id="1921566"/>
    <lineage>
        <taxon>Bacteria</taxon>
        <taxon>Bacillati</taxon>
        <taxon>Actinomycetota</taxon>
        <taxon>Actinomycetes</taxon>
        <taxon>Propionibacteriales</taxon>
        <taxon>Nocardioidaceae</taxon>
        <taxon>Nocardioides</taxon>
    </lineage>
</organism>